<dbReference type="EMBL" id="LR215729">
    <property type="protein sequence ID" value="VEV95729.1"/>
    <property type="molecule type" value="Genomic_DNA"/>
</dbReference>
<organism evidence="2">
    <name type="scientific">Pseudomonas marincola</name>
    <dbReference type="NCBI Taxonomy" id="437900"/>
    <lineage>
        <taxon>Bacteria</taxon>
        <taxon>Pseudomonadati</taxon>
        <taxon>Pseudomonadota</taxon>
        <taxon>Gammaproteobacteria</taxon>
        <taxon>Pseudomonadales</taxon>
        <taxon>Pseudomonadaceae</taxon>
        <taxon>Pseudomonas</taxon>
    </lineage>
</organism>
<feature type="compositionally biased region" description="Polar residues" evidence="1">
    <location>
        <begin position="1"/>
        <end position="10"/>
    </location>
</feature>
<accession>A0A653E0K4</accession>
<protein>
    <submittedName>
        <fullName evidence="2">Uncharacterized protein</fullName>
    </submittedName>
</protein>
<name>A0A653E0K4_9PSED</name>
<gene>
    <name evidence="2" type="ORF">PMYSY11_0682</name>
</gene>
<evidence type="ECO:0000313" key="2">
    <source>
        <dbReference type="EMBL" id="VEV95729.1"/>
    </source>
</evidence>
<sequence>MPIMPTSSGVDLSENFLENKKLD</sequence>
<dbReference type="AlphaFoldDB" id="A0A653E0K4"/>
<evidence type="ECO:0000256" key="1">
    <source>
        <dbReference type="SAM" id="MobiDB-lite"/>
    </source>
</evidence>
<reference evidence="2" key="1">
    <citation type="submission" date="2019-02" db="EMBL/GenBank/DDBJ databases">
        <authorList>
            <consortium name="Genoscope - CEA"/>
            <person name="William W."/>
        </authorList>
    </citation>
    <scope>NUCLEOTIDE SEQUENCE [LARGE SCALE GENOMIC DNA]</scope>
    <source>
        <strain evidence="2">YSy11</strain>
    </source>
</reference>
<proteinExistence type="predicted"/>
<feature type="region of interest" description="Disordered" evidence="1">
    <location>
        <begin position="1"/>
        <end position="23"/>
    </location>
</feature>